<evidence type="ECO:0000256" key="1">
    <source>
        <dbReference type="ARBA" id="ARBA00008668"/>
    </source>
</evidence>
<accession>A0ABS8RKF1</accession>
<dbReference type="PANTHER" id="PTHR22835:SF515">
    <property type="entry name" value="ACETYLAJMALAN ESTERASE-LIKE"/>
    <property type="match status" value="1"/>
</dbReference>
<gene>
    <name evidence="2" type="ORF">HAX54_037301</name>
</gene>
<sequence>MDAHESLYSSVRPDQDYYKAFMAVLKNHAFLGFKTKNLMKACCGSGDGPFNFDVQKKCGEKGAATCSDRASYLHWDGFRLTPEALENLIDTLFSNKGFVFPEFKLGEETAAEVTRRHSKIRARVRDMSSIARHLLFV</sequence>
<dbReference type="Gene3D" id="3.40.50.1110">
    <property type="entry name" value="SGNH hydrolase"/>
    <property type="match status" value="1"/>
</dbReference>
<organism evidence="2 3">
    <name type="scientific">Datura stramonium</name>
    <name type="common">Jimsonweed</name>
    <name type="synonym">Common thornapple</name>
    <dbReference type="NCBI Taxonomy" id="4076"/>
    <lineage>
        <taxon>Eukaryota</taxon>
        <taxon>Viridiplantae</taxon>
        <taxon>Streptophyta</taxon>
        <taxon>Embryophyta</taxon>
        <taxon>Tracheophyta</taxon>
        <taxon>Spermatophyta</taxon>
        <taxon>Magnoliopsida</taxon>
        <taxon>eudicotyledons</taxon>
        <taxon>Gunneridae</taxon>
        <taxon>Pentapetalae</taxon>
        <taxon>asterids</taxon>
        <taxon>lamiids</taxon>
        <taxon>Solanales</taxon>
        <taxon>Solanaceae</taxon>
        <taxon>Solanoideae</taxon>
        <taxon>Datureae</taxon>
        <taxon>Datura</taxon>
    </lineage>
</organism>
<reference evidence="2 3" key="1">
    <citation type="journal article" date="2021" name="BMC Genomics">
        <title>Datura genome reveals duplications of psychoactive alkaloid biosynthetic genes and high mutation rate following tissue culture.</title>
        <authorList>
            <person name="Rajewski A."/>
            <person name="Carter-House D."/>
            <person name="Stajich J."/>
            <person name="Litt A."/>
        </authorList>
    </citation>
    <scope>NUCLEOTIDE SEQUENCE [LARGE SCALE GENOMIC DNA]</scope>
    <source>
        <strain evidence="2">AR-01</strain>
    </source>
</reference>
<dbReference type="InterPro" id="IPR036514">
    <property type="entry name" value="SGNH_hydro_sf"/>
</dbReference>
<keyword evidence="3" id="KW-1185">Reference proteome</keyword>
<name>A0ABS8RKF1_DATST</name>
<dbReference type="EMBL" id="JACEIK010000005">
    <property type="protein sequence ID" value="MCD7446094.1"/>
    <property type="molecule type" value="Genomic_DNA"/>
</dbReference>
<comment type="caution">
    <text evidence="2">The sequence shown here is derived from an EMBL/GenBank/DDBJ whole genome shotgun (WGS) entry which is preliminary data.</text>
</comment>
<comment type="similarity">
    <text evidence="1">Belongs to the 'GDSL' lipolytic enzyme family.</text>
</comment>
<proteinExistence type="inferred from homology"/>
<dbReference type="Proteomes" id="UP000823775">
    <property type="component" value="Unassembled WGS sequence"/>
</dbReference>
<evidence type="ECO:0000313" key="2">
    <source>
        <dbReference type="EMBL" id="MCD7446094.1"/>
    </source>
</evidence>
<evidence type="ECO:0000313" key="3">
    <source>
        <dbReference type="Proteomes" id="UP000823775"/>
    </source>
</evidence>
<protein>
    <submittedName>
        <fullName evidence="2">Uncharacterized protein</fullName>
    </submittedName>
</protein>
<dbReference type="PANTHER" id="PTHR22835">
    <property type="entry name" value="ZINC FINGER FYVE DOMAIN CONTAINING PROTEIN"/>
    <property type="match status" value="1"/>
</dbReference>